<dbReference type="InterPro" id="IPR014710">
    <property type="entry name" value="RmlC-like_jellyroll"/>
</dbReference>
<dbReference type="PANTHER" id="PTHR40943:SF1">
    <property type="entry name" value="CYTOPLASMIC PROTEIN"/>
    <property type="match status" value="1"/>
</dbReference>
<protein>
    <submittedName>
        <fullName evidence="1">DUF861 domain-containing protein</fullName>
    </submittedName>
</protein>
<dbReference type="SUPFAM" id="SSF51182">
    <property type="entry name" value="RmlC-like cupins"/>
    <property type="match status" value="1"/>
</dbReference>
<evidence type="ECO:0000313" key="2">
    <source>
        <dbReference type="Proteomes" id="UP000229314"/>
    </source>
</evidence>
<evidence type="ECO:0000313" key="1">
    <source>
        <dbReference type="EMBL" id="ATQ55083.1"/>
    </source>
</evidence>
<dbReference type="EMBL" id="CP024422">
    <property type="protein sequence ID" value="ATQ55083.1"/>
    <property type="molecule type" value="Genomic_DNA"/>
</dbReference>
<dbReference type="Gene3D" id="2.60.120.10">
    <property type="entry name" value="Jelly Rolls"/>
    <property type="match status" value="1"/>
</dbReference>
<dbReference type="GeneID" id="78896878"/>
<dbReference type="InterPro" id="IPR008579">
    <property type="entry name" value="UGlyAH_Cupin_dom"/>
</dbReference>
<dbReference type="Proteomes" id="UP000229314">
    <property type="component" value="Chromosome"/>
</dbReference>
<dbReference type="AlphaFoldDB" id="A0A2D2BXY2"/>
<sequence length="118" mass="12888">MTIKIDTTVPELEPWGSVTNLGSEVLEGDVQCMGRMIHGAPTDPVSCAWFGATRGKFRMTYPFDEHSVVVEGSVTLTNEATGEAVSYGVGDAWFVRKGTPVLWEITSDRFVKNYLAVA</sequence>
<name>A0A2D2BXY2_9RHOB</name>
<dbReference type="Pfam" id="PF05899">
    <property type="entry name" value="Cupin_3"/>
    <property type="match status" value="1"/>
</dbReference>
<dbReference type="OrthoDB" id="663248at2"/>
<dbReference type="RefSeq" id="WP_036762958.1">
    <property type="nucleotide sequence ID" value="NZ_CAJGAB010000054.1"/>
</dbReference>
<reference evidence="1 2" key="1">
    <citation type="submission" date="2017-10" db="EMBL/GenBank/DDBJ databases">
        <title>Complete genome sequence of Paracoccus yeei TT13 isolated from human skin.</title>
        <authorList>
            <person name="Lee K."/>
            <person name="Lim J.Y."/>
            <person name="Hwang I."/>
        </authorList>
    </citation>
    <scope>NUCLEOTIDE SEQUENCE [LARGE SCALE GENOMIC DNA]</scope>
    <source>
        <strain evidence="1 2">TT13</strain>
    </source>
</reference>
<organism evidence="1 2">
    <name type="scientific">Paracoccus yeei</name>
    <dbReference type="NCBI Taxonomy" id="147645"/>
    <lineage>
        <taxon>Bacteria</taxon>
        <taxon>Pseudomonadati</taxon>
        <taxon>Pseudomonadota</taxon>
        <taxon>Alphaproteobacteria</taxon>
        <taxon>Rhodobacterales</taxon>
        <taxon>Paracoccaceae</taxon>
        <taxon>Paracoccus</taxon>
    </lineage>
</organism>
<dbReference type="InterPro" id="IPR011051">
    <property type="entry name" value="RmlC_Cupin_sf"/>
</dbReference>
<gene>
    <name evidence="1" type="ORF">PYTT13_04215</name>
</gene>
<dbReference type="PANTHER" id="PTHR40943">
    <property type="entry name" value="CYTOPLASMIC PROTEIN-RELATED"/>
    <property type="match status" value="1"/>
</dbReference>
<proteinExistence type="predicted"/>
<accession>A0A2D2BXY2</accession>